<keyword evidence="3" id="KW-1185">Reference proteome</keyword>
<comment type="caution">
    <text evidence="2">The sequence shown here is derived from an EMBL/GenBank/DDBJ whole genome shotgun (WGS) entry which is preliminary data.</text>
</comment>
<proteinExistence type="predicted"/>
<dbReference type="PANTHER" id="PTHR30461">
    <property type="entry name" value="DNA-INVERTASE FROM LAMBDOID PROPHAGE"/>
    <property type="match status" value="1"/>
</dbReference>
<gene>
    <name evidence="2" type="ORF">BC739_003999</name>
</gene>
<evidence type="ECO:0000313" key="2">
    <source>
        <dbReference type="EMBL" id="MBA8926793.1"/>
    </source>
</evidence>
<dbReference type="SUPFAM" id="SSF53041">
    <property type="entry name" value="Resolvase-like"/>
    <property type="match status" value="1"/>
</dbReference>
<dbReference type="Gene3D" id="3.40.50.1390">
    <property type="entry name" value="Resolvase, N-terminal catalytic domain"/>
    <property type="match status" value="1"/>
</dbReference>
<dbReference type="InterPro" id="IPR011109">
    <property type="entry name" value="DNA_bind_recombinase_dom"/>
</dbReference>
<name>A0ABR6BIU2_9PSEU</name>
<dbReference type="Pfam" id="PF00239">
    <property type="entry name" value="Resolvase"/>
    <property type="match status" value="1"/>
</dbReference>
<evidence type="ECO:0000259" key="1">
    <source>
        <dbReference type="SMART" id="SM00857"/>
    </source>
</evidence>
<dbReference type="PANTHER" id="PTHR30461:SF23">
    <property type="entry name" value="DNA RECOMBINASE-RELATED"/>
    <property type="match status" value="1"/>
</dbReference>
<sequence>MTRPVCDATSTTAPVAGIPSGDAAGLVSPAVQGKLSDLAVSPFALPIVLLRGEVRVAWIGRTSTQERQDPRQSLVRQLDRCRAALPASWAIVAHFYDVESGRMELDQRGRGSDHERCGIPIARAGGIADLLDHARTRNKPFDVVICESTARVARRMYEGMSVERELERAGVPLFAWNEPIKLDGGRAQQMLQRRINQAVAEYEVLNTLEQSWGGLCTHVKEGWNIGKPPYGYTGRTYRHPNPGKADKGITKTRLEPDGVRAQAVTQIAAWRYFEGLPYETIAQRLNADPVCYPPPEPPGKRRAAGCCGKHSVYEVLRNPKYTGFQVFNRRASRSKKGKVNDPELWVWSPAPAHEPLIPKWMFDELAASRGARRGSRWRNDMNRHPQTKRTYVLRGMVFCACGRRMAGKQRGRRVYYSCSHGSAPSIAQPRVPGSSTKGIHIREDLILTAATELLHAYVITPARSSLDHAQPDSLTQGGHDRHGQAPMFRQHIGAPRRREHNLLRYTHGGESTDACAVALQGITNAVDRDGMATINPPEPNTASRFCTCRSETETETDGTTHVCGACLRRAPAALLRRLFEATRLAVQLHHDGRFADLHIVVPAQFALPSTRSTAD</sequence>
<dbReference type="InterPro" id="IPR036162">
    <property type="entry name" value="Resolvase-like_N_sf"/>
</dbReference>
<organism evidence="2 3">
    <name type="scientific">Kutzneria viridogrisea</name>
    <dbReference type="NCBI Taxonomy" id="47990"/>
    <lineage>
        <taxon>Bacteria</taxon>
        <taxon>Bacillati</taxon>
        <taxon>Actinomycetota</taxon>
        <taxon>Actinomycetes</taxon>
        <taxon>Pseudonocardiales</taxon>
        <taxon>Pseudonocardiaceae</taxon>
        <taxon>Kutzneria</taxon>
    </lineage>
</organism>
<dbReference type="Pfam" id="PF13408">
    <property type="entry name" value="Zn_ribbon_recom"/>
    <property type="match status" value="1"/>
</dbReference>
<dbReference type="CDD" id="cd00338">
    <property type="entry name" value="Ser_Recombinase"/>
    <property type="match status" value="1"/>
</dbReference>
<evidence type="ECO:0000313" key="3">
    <source>
        <dbReference type="Proteomes" id="UP000517916"/>
    </source>
</evidence>
<dbReference type="RefSeq" id="WP_182838009.1">
    <property type="nucleotide sequence ID" value="NZ_BAAABQ010000091.1"/>
</dbReference>
<dbReference type="Proteomes" id="UP000517916">
    <property type="component" value="Unassembled WGS sequence"/>
</dbReference>
<dbReference type="InterPro" id="IPR025827">
    <property type="entry name" value="Zn_ribbon_recom_dom"/>
</dbReference>
<reference evidence="2 3" key="1">
    <citation type="submission" date="2020-08" db="EMBL/GenBank/DDBJ databases">
        <title>Genomic Encyclopedia of Archaeal and Bacterial Type Strains, Phase II (KMG-II): from individual species to whole genera.</title>
        <authorList>
            <person name="Goeker M."/>
        </authorList>
    </citation>
    <scope>NUCLEOTIDE SEQUENCE [LARGE SCALE GENOMIC DNA]</scope>
    <source>
        <strain evidence="2 3">DSM 43850</strain>
    </source>
</reference>
<dbReference type="InterPro" id="IPR050639">
    <property type="entry name" value="SSR_resolvase"/>
</dbReference>
<feature type="domain" description="Resolvase/invertase-type recombinase catalytic" evidence="1">
    <location>
        <begin position="56"/>
        <end position="224"/>
    </location>
</feature>
<accession>A0ABR6BIU2</accession>
<dbReference type="InterPro" id="IPR038109">
    <property type="entry name" value="DNA_bind_recomb_sf"/>
</dbReference>
<dbReference type="EMBL" id="JACJID010000003">
    <property type="protein sequence ID" value="MBA8926793.1"/>
    <property type="molecule type" value="Genomic_DNA"/>
</dbReference>
<dbReference type="InterPro" id="IPR006119">
    <property type="entry name" value="Resolv_N"/>
</dbReference>
<dbReference type="Gene3D" id="3.90.1750.20">
    <property type="entry name" value="Putative Large Serine Recombinase, Chain B, Domain 2"/>
    <property type="match status" value="1"/>
</dbReference>
<protein>
    <submittedName>
        <fullName evidence="2">DNA invertase Pin-like site-specific DNA recombinase</fullName>
    </submittedName>
</protein>
<dbReference type="Pfam" id="PF07508">
    <property type="entry name" value="Recombinase"/>
    <property type="match status" value="1"/>
</dbReference>
<dbReference type="SMART" id="SM00857">
    <property type="entry name" value="Resolvase"/>
    <property type="match status" value="1"/>
</dbReference>